<dbReference type="Gene3D" id="1.20.1440.110">
    <property type="entry name" value="acylaminoacyl peptidase"/>
    <property type="match status" value="1"/>
</dbReference>
<evidence type="ECO:0000313" key="2">
    <source>
        <dbReference type="Proteomes" id="UP001305414"/>
    </source>
</evidence>
<sequence>MFQFPVSDFCFFEFLRVLGTAPTHGCDVGECFEVIQKIRHNDGESWYEGWSEAAEKAEVVAKSAAARGDVVAARWAYLRASNYWRSSEL</sequence>
<dbReference type="InterPro" id="IPR029058">
    <property type="entry name" value="AB_hydrolase_fold"/>
</dbReference>
<accession>A0AAN7UQK5</accession>
<name>A0AAN7UQK5_9PEZI</name>
<proteinExistence type="predicted"/>
<keyword evidence="2" id="KW-1185">Reference proteome</keyword>
<evidence type="ECO:0000313" key="1">
    <source>
        <dbReference type="EMBL" id="KAK5637185.1"/>
    </source>
</evidence>
<organism evidence="1 2">
    <name type="scientific">Xylaria bambusicola</name>
    <dbReference type="NCBI Taxonomy" id="326684"/>
    <lineage>
        <taxon>Eukaryota</taxon>
        <taxon>Fungi</taxon>
        <taxon>Dikarya</taxon>
        <taxon>Ascomycota</taxon>
        <taxon>Pezizomycotina</taxon>
        <taxon>Sordariomycetes</taxon>
        <taxon>Xylariomycetidae</taxon>
        <taxon>Xylariales</taxon>
        <taxon>Xylariaceae</taxon>
        <taxon>Xylaria</taxon>
    </lineage>
</organism>
<gene>
    <name evidence="1" type="ORF">RRF57_012897</name>
</gene>
<dbReference type="SUPFAM" id="SSF53474">
    <property type="entry name" value="alpha/beta-Hydrolases"/>
    <property type="match status" value="1"/>
</dbReference>
<reference evidence="1 2" key="1">
    <citation type="submission" date="2023-10" db="EMBL/GenBank/DDBJ databases">
        <title>Draft genome sequence of Xylaria bambusicola isolate GMP-LS, the root and basal stem rot pathogen of sugarcane in Indonesia.</title>
        <authorList>
            <person name="Selvaraj P."/>
            <person name="Muralishankar V."/>
            <person name="Muruganantham S."/>
            <person name="Sp S."/>
            <person name="Haryani S."/>
            <person name="Lau K.J.X."/>
            <person name="Naqvi N.I."/>
        </authorList>
    </citation>
    <scope>NUCLEOTIDE SEQUENCE [LARGE SCALE GENOMIC DNA]</scope>
    <source>
        <strain evidence="1">GMP-LS</strain>
    </source>
</reference>
<dbReference type="EMBL" id="JAWHQM010000096">
    <property type="protein sequence ID" value="KAK5637185.1"/>
    <property type="molecule type" value="Genomic_DNA"/>
</dbReference>
<dbReference type="AlphaFoldDB" id="A0AAN7UQK5"/>
<protein>
    <submittedName>
        <fullName evidence="1">Uncharacterized protein</fullName>
    </submittedName>
</protein>
<dbReference type="Proteomes" id="UP001305414">
    <property type="component" value="Unassembled WGS sequence"/>
</dbReference>
<comment type="caution">
    <text evidence="1">The sequence shown here is derived from an EMBL/GenBank/DDBJ whole genome shotgun (WGS) entry which is preliminary data.</text>
</comment>